<organism evidence="2 3">
    <name type="scientific">Lachnoanaerobaculum saburreum</name>
    <dbReference type="NCBI Taxonomy" id="467210"/>
    <lineage>
        <taxon>Bacteria</taxon>
        <taxon>Bacillati</taxon>
        <taxon>Bacillota</taxon>
        <taxon>Clostridia</taxon>
        <taxon>Lachnospirales</taxon>
        <taxon>Lachnospiraceae</taxon>
        <taxon>Lachnoanaerobaculum</taxon>
    </lineage>
</organism>
<dbReference type="CDD" id="cd00009">
    <property type="entry name" value="AAA"/>
    <property type="match status" value="1"/>
</dbReference>
<dbReference type="PANTHER" id="PTHR30050">
    <property type="entry name" value="CHROMOSOMAL REPLICATION INITIATOR PROTEIN DNAA"/>
    <property type="match status" value="1"/>
</dbReference>
<dbReference type="InterPro" id="IPR003593">
    <property type="entry name" value="AAA+_ATPase"/>
</dbReference>
<evidence type="ECO:0000313" key="3">
    <source>
        <dbReference type="Proteomes" id="UP000070394"/>
    </source>
</evidence>
<gene>
    <name evidence="2" type="ORF">HMPREF1866_01192</name>
</gene>
<protein>
    <recommendedName>
        <fullName evidence="1">AAA+ ATPase domain-containing protein</fullName>
    </recommendedName>
</protein>
<dbReference type="InterPro" id="IPR002611">
    <property type="entry name" value="IstB_ATP-bd"/>
</dbReference>
<dbReference type="SMART" id="SM00382">
    <property type="entry name" value="AAA"/>
    <property type="match status" value="1"/>
</dbReference>
<keyword evidence="3" id="KW-1185">Reference proteome</keyword>
<comment type="caution">
    <text evidence="2">The sequence shown here is derived from an EMBL/GenBank/DDBJ whole genome shotgun (WGS) entry which is preliminary data.</text>
</comment>
<dbReference type="AlphaFoldDB" id="A0A133ZRV0"/>
<dbReference type="EMBL" id="LSDA01000063">
    <property type="protein sequence ID" value="KXB58153.1"/>
    <property type="molecule type" value="Genomic_DNA"/>
</dbReference>
<dbReference type="GO" id="GO:0005524">
    <property type="term" value="F:ATP binding"/>
    <property type="evidence" value="ECO:0007669"/>
    <property type="project" value="InterPro"/>
</dbReference>
<proteinExistence type="predicted"/>
<feature type="domain" description="AAA+ ATPase" evidence="1">
    <location>
        <begin position="111"/>
        <end position="238"/>
    </location>
</feature>
<evidence type="ECO:0000313" key="2">
    <source>
        <dbReference type="EMBL" id="KXB58153.1"/>
    </source>
</evidence>
<dbReference type="SUPFAM" id="SSF52540">
    <property type="entry name" value="P-loop containing nucleoside triphosphate hydrolases"/>
    <property type="match status" value="1"/>
</dbReference>
<evidence type="ECO:0000259" key="1">
    <source>
        <dbReference type="SMART" id="SM00382"/>
    </source>
</evidence>
<dbReference type="PANTHER" id="PTHR30050:SF4">
    <property type="entry name" value="ATP-BINDING PROTEIN RV3427C IN INSERTION SEQUENCE-RELATED"/>
    <property type="match status" value="1"/>
</dbReference>
<dbReference type="Gene3D" id="3.40.50.300">
    <property type="entry name" value="P-loop containing nucleotide triphosphate hydrolases"/>
    <property type="match status" value="1"/>
</dbReference>
<dbReference type="NCBIfam" id="NF005992">
    <property type="entry name" value="PRK08116.1"/>
    <property type="match status" value="1"/>
</dbReference>
<reference evidence="3" key="1">
    <citation type="submission" date="2016-01" db="EMBL/GenBank/DDBJ databases">
        <authorList>
            <person name="Mitreva M."/>
            <person name="Pepin K.H."/>
            <person name="Mihindukulasuriya K.A."/>
            <person name="Fulton R."/>
            <person name="Fronick C."/>
            <person name="O'Laughlin M."/>
            <person name="Miner T."/>
            <person name="Herter B."/>
            <person name="Rosa B.A."/>
            <person name="Cordes M."/>
            <person name="Tomlinson C."/>
            <person name="Wollam A."/>
            <person name="Palsikar V.B."/>
            <person name="Mardis E.R."/>
            <person name="Wilson R.K."/>
        </authorList>
    </citation>
    <scope>NUCLEOTIDE SEQUENCE [LARGE SCALE GENOMIC DNA]</scope>
    <source>
        <strain evidence="3">DNF00896</strain>
    </source>
</reference>
<dbReference type="PATRIC" id="fig|467210.3.peg.1181"/>
<sequence length="263" mass="30158">MMVNDDKLYCPVCGEVTQKILPMPLLDGSGRVKELKVRIMCACRRKELEEYENNQKKLEEVRAVQGLKRLSLMDDKLSGARLNTFSETDDNSKLLKIIKSYISNFDKMYKENQGLILYGSVGTGKSYAAAVIANELLEKKVPVVMTSFIKILKDVGTFDDNERLDLIKNAKLLIIDDLGAERGTDYAIEKVYDIIDSRYRSNKPVILTTNLTIEQMKSCDDIRYSRIYDRIFEMCYPVKVNGFSWRKKEAASRYVEAKKILEG</sequence>
<name>A0A133ZRV0_9FIRM</name>
<dbReference type="STRING" id="467210.HMPREF1866_01192"/>
<dbReference type="Pfam" id="PF01695">
    <property type="entry name" value="IstB_IS21"/>
    <property type="match status" value="1"/>
</dbReference>
<dbReference type="Proteomes" id="UP000070394">
    <property type="component" value="Unassembled WGS sequence"/>
</dbReference>
<dbReference type="InterPro" id="IPR027417">
    <property type="entry name" value="P-loop_NTPase"/>
</dbReference>
<accession>A0A133ZRV0</accession>
<dbReference type="GO" id="GO:0006260">
    <property type="term" value="P:DNA replication"/>
    <property type="evidence" value="ECO:0007669"/>
    <property type="project" value="TreeGrafter"/>
</dbReference>